<accession>A0ABN5ZLZ1</accession>
<dbReference type="Proteomes" id="UP000466831">
    <property type="component" value="Chromosome"/>
</dbReference>
<keyword evidence="2" id="KW-1185">Reference proteome</keyword>
<protein>
    <submittedName>
        <fullName evidence="1">Uncharacterized protein</fullName>
    </submittedName>
</protein>
<evidence type="ECO:0000313" key="2">
    <source>
        <dbReference type="Proteomes" id="UP000466831"/>
    </source>
</evidence>
<dbReference type="EMBL" id="AP022584">
    <property type="protein sequence ID" value="BBY09279.1"/>
    <property type="molecule type" value="Genomic_DNA"/>
</dbReference>
<sequence>MQVDDVAAAGLGVQQVDVLGDDAGDHGRVLERGQRAMARVGQGVVHVPPTDVVAGPVPLPKRRITGELLDGHGIAGR</sequence>
<gene>
    <name evidence="1" type="ORF">MMARJ_00190</name>
</gene>
<name>A0ABN5ZLZ1_9MYCO</name>
<reference evidence="1 2" key="1">
    <citation type="journal article" date="2019" name="Emerg. Microbes Infect.">
        <title>Comprehensive subspecies identification of 175 nontuberculous mycobacteria species based on 7547 genomic profiles.</title>
        <authorList>
            <person name="Matsumoto Y."/>
            <person name="Kinjo T."/>
            <person name="Motooka D."/>
            <person name="Nabeya D."/>
            <person name="Jung N."/>
            <person name="Uechi K."/>
            <person name="Horii T."/>
            <person name="Iida T."/>
            <person name="Fujita J."/>
            <person name="Nakamura S."/>
        </authorList>
    </citation>
    <scope>NUCLEOTIDE SEQUENCE [LARGE SCALE GENOMIC DNA]</scope>
    <source>
        <strain evidence="1 2">JCM 17324</strain>
    </source>
</reference>
<proteinExistence type="predicted"/>
<evidence type="ECO:0000313" key="1">
    <source>
        <dbReference type="EMBL" id="BBY09279.1"/>
    </source>
</evidence>
<organism evidence="1 2">
    <name type="scientific">Mycobacterium marseillense</name>
    <dbReference type="NCBI Taxonomy" id="701042"/>
    <lineage>
        <taxon>Bacteria</taxon>
        <taxon>Bacillati</taxon>
        <taxon>Actinomycetota</taxon>
        <taxon>Actinomycetes</taxon>
        <taxon>Mycobacteriales</taxon>
        <taxon>Mycobacteriaceae</taxon>
        <taxon>Mycobacterium</taxon>
        <taxon>Mycobacterium avium complex (MAC)</taxon>
    </lineage>
</organism>